<evidence type="ECO:0000256" key="1">
    <source>
        <dbReference type="SAM" id="SignalP"/>
    </source>
</evidence>
<reference evidence="2 3" key="1">
    <citation type="submission" date="2019-08" db="EMBL/GenBank/DDBJ databases">
        <authorList>
            <person name="Alioto T."/>
            <person name="Alioto T."/>
            <person name="Gomez Garrido J."/>
        </authorList>
    </citation>
    <scope>NUCLEOTIDE SEQUENCE [LARGE SCALE GENOMIC DNA]</scope>
</reference>
<dbReference type="PANTHER" id="PTHR11008">
    <property type="entry name" value="PROTEIN TAKEOUT-LIKE PROTEIN"/>
    <property type="match status" value="1"/>
</dbReference>
<dbReference type="PANTHER" id="PTHR11008:SF13">
    <property type="entry name" value="FI04421P"/>
    <property type="match status" value="1"/>
</dbReference>
<sequence>MDAATMFLCCLLAIGSVAPPAVSIPTAVEEQNEEKTIANVVIQTTVGPQESTAEIPVQTTSFVSATESVTETPVIPTEPNTETLKFISTESTTETPVTTTEPDTETPIVETTVEPTTEAATDAAITNDFEVSTQSSIPIEVVKDKLSEQIRKILKHYQRPDPTGFPGAPIPDPLKIPPMKRNFGMADMTFTNMTVHGLSKFQVDRVNTDLKKMQVYVLLKIKRMYVLGNYTLKSWFQSAKGPFNVTLINVDAATEASMEPDQDGVLVPTNIEMDMRFKDCELDFKNLGLVASLFQGVISTLGSSLFEGIKPFIITEMHNTLMTDLNGQVRAITKKLPKMDVPIPDLAIAEGRAYVRRMGYDPYHLADRHMKEGPLNITISNLTIVGLSDFRRVGDIGLQIRGPVLQLTVHVVTRTVNGSLRWKYDLGLNKIFSRTGESNFTVDHIQVRAVVNQTLDVRNKPVLDKLDIEVGTIEAHMDRKETVDYVIEMVVNSLPKLMRHIIVDILEEPIKMKVQTILDDVQLEQMIEERLPELDRLTET</sequence>
<dbReference type="InterPro" id="IPR010562">
    <property type="entry name" value="Haemolymph_juvenile_hormone-bd"/>
</dbReference>
<feature type="signal peptide" evidence="1">
    <location>
        <begin position="1"/>
        <end position="23"/>
    </location>
</feature>
<dbReference type="Pfam" id="PF16984">
    <property type="entry name" value="Grp7_allergen"/>
    <property type="match status" value="1"/>
</dbReference>
<dbReference type="OrthoDB" id="6412801at2759"/>
<dbReference type="SUPFAM" id="SSF55394">
    <property type="entry name" value="Bactericidal permeability-increasing protein, BPI"/>
    <property type="match status" value="1"/>
</dbReference>
<accession>A0A5E4NKI7</accession>
<keyword evidence="3" id="KW-1185">Reference proteome</keyword>
<protein>
    <submittedName>
        <fullName evidence="2">Haemolymph juvenile hormone binding,Bactericidal permeability-increasing protein, alpha/beta domain,Mite</fullName>
    </submittedName>
</protein>
<feature type="chain" id="PRO_5022681809" evidence="1">
    <location>
        <begin position="24"/>
        <end position="540"/>
    </location>
</feature>
<evidence type="ECO:0000313" key="3">
    <source>
        <dbReference type="Proteomes" id="UP000325440"/>
    </source>
</evidence>
<dbReference type="GO" id="GO:0008289">
    <property type="term" value="F:lipid binding"/>
    <property type="evidence" value="ECO:0007669"/>
    <property type="project" value="InterPro"/>
</dbReference>
<dbReference type="SMART" id="SM00700">
    <property type="entry name" value="JHBP"/>
    <property type="match status" value="1"/>
</dbReference>
<dbReference type="InterPro" id="IPR020234">
    <property type="entry name" value="Mite_allergen_group-7"/>
</dbReference>
<dbReference type="InterPro" id="IPR017943">
    <property type="entry name" value="Bactericidal_perm-incr_a/b_dom"/>
</dbReference>
<name>A0A5E4NKI7_9HEMI</name>
<dbReference type="Pfam" id="PF06585">
    <property type="entry name" value="JHBP"/>
    <property type="match status" value="1"/>
</dbReference>
<dbReference type="AlphaFoldDB" id="A0A5E4NKI7"/>
<dbReference type="Gene3D" id="3.15.10.50">
    <property type="match status" value="1"/>
</dbReference>
<dbReference type="EMBL" id="CABPRJ010002371">
    <property type="protein sequence ID" value="VVC43720.1"/>
    <property type="molecule type" value="Genomic_DNA"/>
</dbReference>
<proteinExistence type="predicted"/>
<dbReference type="InterPro" id="IPR038606">
    <property type="entry name" value="To_sf"/>
</dbReference>
<dbReference type="Proteomes" id="UP000325440">
    <property type="component" value="Unassembled WGS sequence"/>
</dbReference>
<keyword evidence="1" id="KW-0732">Signal</keyword>
<dbReference type="Gene3D" id="3.15.10.30">
    <property type="entry name" value="Haemolymph juvenile hormone binding protein"/>
    <property type="match status" value="1"/>
</dbReference>
<evidence type="ECO:0000313" key="2">
    <source>
        <dbReference type="EMBL" id="VVC43720.1"/>
    </source>
</evidence>
<gene>
    <name evidence="2" type="ORF">CINCED_3A001164</name>
</gene>
<dbReference type="InterPro" id="IPR038602">
    <property type="entry name" value="Mite_allergen_7_sf"/>
</dbReference>
<organism evidence="2 3">
    <name type="scientific">Cinara cedri</name>
    <dbReference type="NCBI Taxonomy" id="506608"/>
    <lineage>
        <taxon>Eukaryota</taxon>
        <taxon>Metazoa</taxon>
        <taxon>Ecdysozoa</taxon>
        <taxon>Arthropoda</taxon>
        <taxon>Hexapoda</taxon>
        <taxon>Insecta</taxon>
        <taxon>Pterygota</taxon>
        <taxon>Neoptera</taxon>
        <taxon>Paraneoptera</taxon>
        <taxon>Hemiptera</taxon>
        <taxon>Sternorrhyncha</taxon>
        <taxon>Aphidomorpha</taxon>
        <taxon>Aphidoidea</taxon>
        <taxon>Aphididae</taxon>
        <taxon>Lachninae</taxon>
        <taxon>Cinara</taxon>
    </lineage>
</organism>